<protein>
    <submittedName>
        <fullName evidence="2">GTPase activator</fullName>
    </submittedName>
</protein>
<sequence>MPPILLPPPPAGIQTPTDDWTDDPSFDLSLSPSLSTSNNLITSPKSSPSHSQPHSRSHSHSSSSSSRGSGGHMNSPLRQIYTSKPTLGKGLARRDTLEEEAEDGFDFPEDLYLGDGDDKDGGTLKLSGMAVQQAKPARAGMGTIGLSGTVIGVGPQGVGTITRLGPSTSASKGAVKSLGGKMMNGASEKGDLGFDGDDMDGFDDDFDLPSKPLSLAKAPTGLALPPLKSRVSAPADALDELDFDFDDELGEAEDQATLKAGATIKALLPPPKPKSSSISTPLNNSSAPADDDDMDLVLPLSMTNLTLATASTRSQSSSKHLKPRASTSTIHTDWDSPSPSSASGSGPSSGRKAIWDDSSPWGKRPGQSETSGTSTGLSELGTPVRKGRAVDVEVEGEEEGEEMMMGLVLPEVGFFEGRREGELNRILDKKRKPQDAFVSAVGQDQPGWGRKAGLLADESMEDGLLFEDPGRELTGHRLRQQRKVRGMAGGTVKKGSGGKVSSAVGSWEKAREAGWGRHTPLPTVPREREREKERVSGGLGSGGIGGSGVSVGHRSHSTTARERDSAPRTRTQSMAPPPIPSIPSTPSSRLRHQKSHYQVSAPSPSPTHSIARKQSLASLQDALVQQPPPVPTVERNEQDRSRSETATPSKERYHASTSRLTMGTSSSRAKVRPPISAIFPRSEHPSSTGGMYTNHSASSSSTSISGLTRASASAPGQSSGTGRRVSPVLPQSQMVVPLGGRRKGGPGEKKRNWGDGTELEGIEDLEVDEPTVRAGSGMSGHNGIGLGKPSRKGEYLADNAGDSLGRSAVPPPKPAPEADKRKKSNGGSVSKRRPRKAAGLIKHLGTVDKKKVVGDMTWNPATLRWEGNESILRDFDASPSGTPTTSSAPTRPALITHYTGGVVPLATSSSTPSSSGTMSLTAASTIRIVGDMQFDPERMCWVSIGEEEPDPFADMADDEDDEGGRGGSTITRATGRKLVSVGTGLGVSAGSGWSSRLASESSAGGSVISWEERVRVREGEVSQEMWRECKEAEERHRREMKGWGGGLGSRGQDLSREERRDRERREEKRLWEIRYLAMRS</sequence>
<evidence type="ECO:0000256" key="1">
    <source>
        <dbReference type="SAM" id="MobiDB-lite"/>
    </source>
</evidence>
<dbReference type="GO" id="GO:0044732">
    <property type="term" value="C:mitotic spindle pole body"/>
    <property type="evidence" value="ECO:0007669"/>
    <property type="project" value="TreeGrafter"/>
</dbReference>
<reference evidence="2" key="1">
    <citation type="journal article" date="2022" name="G3 (Bethesda)">
        <title>High quality genome of the basidiomycete yeast Dioszegia hungarica PDD-24b-2 isolated from cloud water.</title>
        <authorList>
            <person name="Jarrige D."/>
            <person name="Haridas S."/>
            <person name="Bleykasten-Grosshans C."/>
            <person name="Joly M."/>
            <person name="Nadalig T."/>
            <person name="Sancelme M."/>
            <person name="Vuilleumier S."/>
            <person name="Grigoriev I.V."/>
            <person name="Amato P."/>
            <person name="Bringel F."/>
        </authorList>
    </citation>
    <scope>NUCLEOTIDE SEQUENCE</scope>
    <source>
        <strain evidence="2">PDD-24b-2</strain>
    </source>
</reference>
<accession>A0AA38H6J0</accession>
<feature type="compositionally biased region" description="Polar residues" evidence="1">
    <location>
        <begin position="76"/>
        <end position="85"/>
    </location>
</feature>
<feature type="compositionally biased region" description="Basic and acidic residues" evidence="1">
    <location>
        <begin position="525"/>
        <end position="535"/>
    </location>
</feature>
<feature type="compositionally biased region" description="Basic residues" evidence="1">
    <location>
        <begin position="476"/>
        <end position="485"/>
    </location>
</feature>
<comment type="caution">
    <text evidence="2">The sequence shown here is derived from an EMBL/GenBank/DDBJ whole genome shotgun (WGS) entry which is preliminary data.</text>
</comment>
<name>A0AA38H6J0_9TREE</name>
<keyword evidence="3" id="KW-1185">Reference proteome</keyword>
<gene>
    <name evidence="2" type="ORF">MKK02DRAFT_16585</name>
</gene>
<feature type="region of interest" description="Disordered" evidence="1">
    <location>
        <begin position="309"/>
        <end position="389"/>
    </location>
</feature>
<dbReference type="RefSeq" id="XP_052944373.1">
    <property type="nucleotide sequence ID" value="XM_053085655.1"/>
</dbReference>
<feature type="compositionally biased region" description="Polar residues" evidence="1">
    <location>
        <begin position="706"/>
        <end position="721"/>
    </location>
</feature>
<dbReference type="AlphaFoldDB" id="A0AA38H6J0"/>
<dbReference type="GeneID" id="77724856"/>
<feature type="compositionally biased region" description="Low complexity" evidence="1">
    <location>
        <begin position="696"/>
        <end position="705"/>
    </location>
</feature>
<dbReference type="GO" id="GO:0001100">
    <property type="term" value="P:negative regulation of exit from mitosis"/>
    <property type="evidence" value="ECO:0007669"/>
    <property type="project" value="InterPro"/>
</dbReference>
<feature type="compositionally biased region" description="Gly residues" evidence="1">
    <location>
        <begin position="777"/>
        <end position="786"/>
    </location>
</feature>
<feature type="compositionally biased region" description="Low complexity" evidence="1">
    <location>
        <begin position="26"/>
        <end position="52"/>
    </location>
</feature>
<feature type="compositionally biased region" description="Polar residues" evidence="1">
    <location>
        <begin position="309"/>
        <end position="318"/>
    </location>
</feature>
<feature type="compositionally biased region" description="Low complexity" evidence="1">
    <location>
        <begin position="336"/>
        <end position="350"/>
    </location>
</feature>
<dbReference type="EMBL" id="JAKWFO010000006">
    <property type="protein sequence ID" value="KAI9634596.1"/>
    <property type="molecule type" value="Genomic_DNA"/>
</dbReference>
<dbReference type="PANTHER" id="PTHR35140">
    <property type="entry name" value="MITOTIC CHECK POINT PROTEIN BFA1"/>
    <property type="match status" value="1"/>
</dbReference>
<evidence type="ECO:0000313" key="2">
    <source>
        <dbReference type="EMBL" id="KAI9634596.1"/>
    </source>
</evidence>
<dbReference type="GO" id="GO:1990334">
    <property type="term" value="C:Bfa1-Bub2 complex"/>
    <property type="evidence" value="ECO:0007669"/>
    <property type="project" value="InterPro"/>
</dbReference>
<proteinExistence type="predicted"/>
<feature type="compositionally biased region" description="Gly residues" evidence="1">
    <location>
        <begin position="537"/>
        <end position="549"/>
    </location>
</feature>
<feature type="compositionally biased region" description="Pro residues" evidence="1">
    <location>
        <begin position="1"/>
        <end position="11"/>
    </location>
</feature>
<feature type="compositionally biased region" description="Acidic residues" evidence="1">
    <location>
        <begin position="97"/>
        <end position="109"/>
    </location>
</feature>
<feature type="compositionally biased region" description="Low complexity" evidence="1">
    <location>
        <begin position="274"/>
        <end position="286"/>
    </location>
</feature>
<feature type="compositionally biased region" description="Low complexity" evidence="1">
    <location>
        <begin position="367"/>
        <end position="382"/>
    </location>
</feature>
<feature type="region of interest" description="Disordered" evidence="1">
    <location>
        <begin position="263"/>
        <end position="296"/>
    </location>
</feature>
<organism evidence="2 3">
    <name type="scientific">Dioszegia hungarica</name>
    <dbReference type="NCBI Taxonomy" id="4972"/>
    <lineage>
        <taxon>Eukaryota</taxon>
        <taxon>Fungi</taxon>
        <taxon>Dikarya</taxon>
        <taxon>Basidiomycota</taxon>
        <taxon>Agaricomycotina</taxon>
        <taxon>Tremellomycetes</taxon>
        <taxon>Tremellales</taxon>
        <taxon>Bulleribasidiaceae</taxon>
        <taxon>Dioszegia</taxon>
    </lineage>
</organism>
<dbReference type="PANTHER" id="PTHR35140:SF1">
    <property type="entry name" value="MITOTIC CHECK POINT PROTEIN BFA1"/>
    <property type="match status" value="1"/>
</dbReference>
<dbReference type="GO" id="GO:0005096">
    <property type="term" value="F:GTPase activator activity"/>
    <property type="evidence" value="ECO:0007669"/>
    <property type="project" value="InterPro"/>
</dbReference>
<feature type="compositionally biased region" description="Basic and acidic residues" evidence="1">
    <location>
        <begin position="1053"/>
        <end position="1065"/>
    </location>
</feature>
<feature type="compositionally biased region" description="Basic and acidic residues" evidence="1">
    <location>
        <begin position="634"/>
        <end position="654"/>
    </location>
</feature>
<feature type="compositionally biased region" description="Low complexity" evidence="1">
    <location>
        <begin position="490"/>
        <end position="506"/>
    </location>
</feature>
<feature type="region of interest" description="Disordered" evidence="1">
    <location>
        <begin position="1037"/>
        <end position="1065"/>
    </location>
</feature>
<feature type="region of interest" description="Disordered" evidence="1">
    <location>
        <begin position="1"/>
        <end position="118"/>
    </location>
</feature>
<feature type="compositionally biased region" description="Polar residues" evidence="1">
    <location>
        <begin position="655"/>
        <end position="668"/>
    </location>
</feature>
<evidence type="ECO:0000313" key="3">
    <source>
        <dbReference type="Proteomes" id="UP001164286"/>
    </source>
</evidence>
<feature type="compositionally biased region" description="Acidic residues" evidence="1">
    <location>
        <begin position="757"/>
        <end position="769"/>
    </location>
</feature>
<feature type="compositionally biased region" description="Polar residues" evidence="1">
    <location>
        <begin position="596"/>
        <end position="608"/>
    </location>
</feature>
<dbReference type="Proteomes" id="UP001164286">
    <property type="component" value="Unassembled WGS sequence"/>
</dbReference>
<feature type="compositionally biased region" description="Polar residues" evidence="1">
    <location>
        <begin position="685"/>
        <end position="695"/>
    </location>
</feature>
<feature type="region of interest" description="Disordered" evidence="1">
    <location>
        <begin position="467"/>
        <end position="840"/>
    </location>
</feature>
<dbReference type="InterPro" id="IPR034586">
    <property type="entry name" value="Bfa1/Byr4"/>
</dbReference>